<dbReference type="Gene3D" id="3.30.70.1400">
    <property type="entry name" value="Aminomethyltransferase beta-barrel domains"/>
    <property type="match status" value="1"/>
</dbReference>
<dbReference type="Pfam" id="PF01266">
    <property type="entry name" value="DAO"/>
    <property type="match status" value="1"/>
</dbReference>
<dbReference type="SUPFAM" id="SSF54373">
    <property type="entry name" value="FAD-linked reductases, C-terminal domain"/>
    <property type="match status" value="1"/>
</dbReference>
<dbReference type="InterPro" id="IPR028896">
    <property type="entry name" value="GcvT/YgfZ/DmdA"/>
</dbReference>
<dbReference type="SUPFAM" id="SSF51905">
    <property type="entry name" value="FAD/NAD(P)-binding domain"/>
    <property type="match status" value="1"/>
</dbReference>
<feature type="domain" description="GCVT N-terminal" evidence="3">
    <location>
        <begin position="450"/>
        <end position="728"/>
    </location>
</feature>
<dbReference type="RefSeq" id="WP_172150459.1">
    <property type="nucleotide sequence ID" value="NZ_BAABID010000009.1"/>
</dbReference>
<dbReference type="InterPro" id="IPR006222">
    <property type="entry name" value="GCVT_N"/>
</dbReference>
<dbReference type="Pfam" id="PF16350">
    <property type="entry name" value="FAO_M"/>
    <property type="match status" value="1"/>
</dbReference>
<dbReference type="InterPro" id="IPR029043">
    <property type="entry name" value="GcvT/YgfZ_C"/>
</dbReference>
<evidence type="ECO:0000313" key="7">
    <source>
        <dbReference type="Proteomes" id="UP001500956"/>
    </source>
</evidence>
<proteinExistence type="inferred from homology"/>
<comment type="caution">
    <text evidence="6">The sequence shown here is derived from an EMBL/GenBank/DDBJ whole genome shotgun (WGS) entry which is preliminary data.</text>
</comment>
<dbReference type="Pfam" id="PF01571">
    <property type="entry name" value="GCV_T"/>
    <property type="match status" value="1"/>
</dbReference>
<name>A0ABP8YIA3_9MICO</name>
<dbReference type="SUPFAM" id="SSF101790">
    <property type="entry name" value="Aminomethyltransferase beta-barrel domain"/>
    <property type="match status" value="1"/>
</dbReference>
<dbReference type="Gene3D" id="2.40.30.110">
    <property type="entry name" value="Aminomethyltransferase beta-barrel domains"/>
    <property type="match status" value="1"/>
</dbReference>
<feature type="domain" description="FAD dependent oxidoreductase" evidence="2">
    <location>
        <begin position="12"/>
        <end position="390"/>
    </location>
</feature>
<dbReference type="SUPFAM" id="SSF103025">
    <property type="entry name" value="Folate-binding domain"/>
    <property type="match status" value="1"/>
</dbReference>
<organism evidence="6 7">
    <name type="scientific">Isoptericola chiayiensis</name>
    <dbReference type="NCBI Taxonomy" id="579446"/>
    <lineage>
        <taxon>Bacteria</taxon>
        <taxon>Bacillati</taxon>
        <taxon>Actinomycetota</taxon>
        <taxon>Actinomycetes</taxon>
        <taxon>Micrococcales</taxon>
        <taxon>Promicromonosporaceae</taxon>
        <taxon>Isoptericola</taxon>
    </lineage>
</organism>
<protein>
    <submittedName>
        <fullName evidence="6">FAD-dependent oxidoreductase</fullName>
    </submittedName>
</protein>
<dbReference type="Pfam" id="PF08669">
    <property type="entry name" value="GCV_T_C"/>
    <property type="match status" value="1"/>
</dbReference>
<dbReference type="Proteomes" id="UP001500956">
    <property type="component" value="Unassembled WGS sequence"/>
</dbReference>
<dbReference type="InterPro" id="IPR027266">
    <property type="entry name" value="TrmE/GcvT-like"/>
</dbReference>
<dbReference type="PANTHER" id="PTHR43757:SF2">
    <property type="entry name" value="AMINOMETHYLTRANSFERASE, MITOCHONDRIAL"/>
    <property type="match status" value="1"/>
</dbReference>
<keyword evidence="7" id="KW-1185">Reference proteome</keyword>
<evidence type="ECO:0000256" key="1">
    <source>
        <dbReference type="ARBA" id="ARBA00008609"/>
    </source>
</evidence>
<feature type="domain" description="Aminomethyltransferase C-terminal" evidence="4">
    <location>
        <begin position="744"/>
        <end position="828"/>
    </location>
</feature>
<dbReference type="Gene3D" id="3.50.50.60">
    <property type="entry name" value="FAD/NAD(P)-binding domain"/>
    <property type="match status" value="1"/>
</dbReference>
<dbReference type="InterPro" id="IPR032503">
    <property type="entry name" value="FAO_M"/>
</dbReference>
<reference evidence="7" key="1">
    <citation type="journal article" date="2019" name="Int. J. Syst. Evol. Microbiol.">
        <title>The Global Catalogue of Microorganisms (GCM) 10K type strain sequencing project: providing services to taxonomists for standard genome sequencing and annotation.</title>
        <authorList>
            <consortium name="The Broad Institute Genomics Platform"/>
            <consortium name="The Broad Institute Genome Sequencing Center for Infectious Disease"/>
            <person name="Wu L."/>
            <person name="Ma J."/>
        </authorList>
    </citation>
    <scope>NUCLEOTIDE SEQUENCE [LARGE SCALE GENOMIC DNA]</scope>
    <source>
        <strain evidence="7">JCM 18063</strain>
    </source>
</reference>
<dbReference type="PANTHER" id="PTHR43757">
    <property type="entry name" value="AMINOMETHYLTRANSFERASE"/>
    <property type="match status" value="1"/>
</dbReference>
<evidence type="ECO:0000313" key="6">
    <source>
        <dbReference type="EMBL" id="GAA4729977.1"/>
    </source>
</evidence>
<evidence type="ECO:0000259" key="2">
    <source>
        <dbReference type="Pfam" id="PF01266"/>
    </source>
</evidence>
<dbReference type="InterPro" id="IPR013977">
    <property type="entry name" value="GcvT_C"/>
</dbReference>
<accession>A0ABP8YIA3</accession>
<comment type="similarity">
    <text evidence="1">Belongs to the GcvT family.</text>
</comment>
<feature type="domain" description="FAD dependent oxidoreductase central" evidence="5">
    <location>
        <begin position="396"/>
        <end position="448"/>
    </location>
</feature>
<dbReference type="InterPro" id="IPR006076">
    <property type="entry name" value="FAD-dep_OxRdtase"/>
</dbReference>
<dbReference type="InterPro" id="IPR036188">
    <property type="entry name" value="FAD/NAD-bd_sf"/>
</dbReference>
<sequence length="836" mass="90813">MTDLSRLTHQPRIVVIGLGVVGAALADELTQSGMRHVTVLEQGPLWETGGSSSHAPGFVFQTSPHRTMSLLARRTLDKLDGQKVDGQWLLKRLGGLEIATTAERVHDLARRHGLAQSWGIPSRLVDPGECAELWPGLDTTSVLGGFHTPTDGVVKSVHAVRWQAERAVEHGARLVPRTRVVGVTRTGGRVTGVEVLPVPAPDGATPEHVPADVVVACAGLWGPGLARDLLGFELPMMPMEHCFGLSAPVPGLIGRHDVLDEASRPMLRHQDFSLYLREYVDRIGIGAYRHRPIPVEPDGVAGADEFAATGVHPAMHPLTWEDFGPSWDEARRLLPELRDVGFGEGFNGIFFFTPDGGPMLGPVAGIDGLWLAQAVWVTQSAGVGQVMADWVVRDDPGVDTHELEYTRFDPAVVSRDWTRARAAEAYAEVYDVVHPQASTGVQRGLRTSPFHDRQRELGAVFEQANGWERPLWFEANAPLVDALDRVPERDAWAARHWSPIAAAEAHATRTAVGLYDMTPLSRLEVSGPGATAFLQHLTSNDVDRAVGRVVYALLLDDAGGIRSDVTVTRLGPEQYLVGTNGHRDRVHLESRCPDTVRITDLTAGTCGLGLWGPRARDVLERLTDDDVSHQALGYFRAKRLRVAGTDVLALRVSYVGELGWELWTTADQGRRLWDSLREAGTPSGLVAGGRRAFHSLRLEKGYRAYGTDIGREHSPAEAGLGFAVSSRKGDFVGRAALEDRPVRRRLACLTLDAPEAVVLGHEPVLARGAGPGQGAVGYVTSADQSYTLGVTVAYAWLPPELAEPGTALDVEYFGRRLPATVQSEPLVDPEMSRILR</sequence>
<gene>
    <name evidence="6" type="ORF">GCM10023216_22010</name>
</gene>
<dbReference type="Gene3D" id="3.30.9.10">
    <property type="entry name" value="D-Amino Acid Oxidase, subunit A, domain 2"/>
    <property type="match status" value="1"/>
</dbReference>
<dbReference type="EMBL" id="BAABID010000009">
    <property type="protein sequence ID" value="GAA4729977.1"/>
    <property type="molecule type" value="Genomic_DNA"/>
</dbReference>
<dbReference type="Gene3D" id="3.30.1360.120">
    <property type="entry name" value="Probable tRNA modification gtpase trme, domain 1"/>
    <property type="match status" value="1"/>
</dbReference>
<evidence type="ECO:0000259" key="3">
    <source>
        <dbReference type="Pfam" id="PF01571"/>
    </source>
</evidence>
<evidence type="ECO:0000259" key="4">
    <source>
        <dbReference type="Pfam" id="PF08669"/>
    </source>
</evidence>
<evidence type="ECO:0000259" key="5">
    <source>
        <dbReference type="Pfam" id="PF16350"/>
    </source>
</evidence>